<dbReference type="Pfam" id="PF10545">
    <property type="entry name" value="MADF_DNA_bdg"/>
    <property type="match status" value="1"/>
</dbReference>
<dbReference type="SMART" id="SM00595">
    <property type="entry name" value="MADF"/>
    <property type="match status" value="1"/>
</dbReference>
<dbReference type="Proteomes" id="UP001160148">
    <property type="component" value="Unassembled WGS sequence"/>
</dbReference>
<comment type="caution">
    <text evidence="2">The sequence shown here is derived from an EMBL/GenBank/DDBJ whole genome shotgun (WGS) entry which is preliminary data.</text>
</comment>
<dbReference type="PANTHER" id="PTHR21505:SF8">
    <property type="entry name" value="DPT-YFP REPRESSOR BY OVEREXPRESSION, ISOFORM D-RELATED"/>
    <property type="match status" value="1"/>
</dbReference>
<evidence type="ECO:0000313" key="2">
    <source>
        <dbReference type="EMBL" id="CAI6365270.1"/>
    </source>
</evidence>
<dbReference type="PROSITE" id="PS51029">
    <property type="entry name" value="MADF"/>
    <property type="match status" value="1"/>
</dbReference>
<organism evidence="2 3">
    <name type="scientific">Macrosiphum euphorbiae</name>
    <name type="common">potato aphid</name>
    <dbReference type="NCBI Taxonomy" id="13131"/>
    <lineage>
        <taxon>Eukaryota</taxon>
        <taxon>Metazoa</taxon>
        <taxon>Ecdysozoa</taxon>
        <taxon>Arthropoda</taxon>
        <taxon>Hexapoda</taxon>
        <taxon>Insecta</taxon>
        <taxon>Pterygota</taxon>
        <taxon>Neoptera</taxon>
        <taxon>Paraneoptera</taxon>
        <taxon>Hemiptera</taxon>
        <taxon>Sternorrhyncha</taxon>
        <taxon>Aphidomorpha</taxon>
        <taxon>Aphidoidea</taxon>
        <taxon>Aphididae</taxon>
        <taxon>Macrosiphini</taxon>
        <taxon>Macrosiphum</taxon>
    </lineage>
</organism>
<dbReference type="PANTHER" id="PTHR21505">
    <property type="entry name" value="MADF DOMAIN-CONTAINING PROTEIN-RELATED"/>
    <property type="match status" value="1"/>
</dbReference>
<proteinExistence type="predicted"/>
<dbReference type="AlphaFoldDB" id="A0AAV0XA77"/>
<evidence type="ECO:0000313" key="3">
    <source>
        <dbReference type="Proteomes" id="UP001160148"/>
    </source>
</evidence>
<evidence type="ECO:0000259" key="1">
    <source>
        <dbReference type="PROSITE" id="PS51029"/>
    </source>
</evidence>
<keyword evidence="3" id="KW-1185">Reference proteome</keyword>
<protein>
    <recommendedName>
        <fullName evidence="1">MADF domain-containing protein</fullName>
    </recommendedName>
</protein>
<sequence length="110" mass="12676">MAFEFDKTFVADFIDEYKNHPALWNVKSVISKNKHLRNKGIEALVLKCKERIPEADDSFVKKKINNLRTAYKRELAKVRASKRTGSSADEIYVPTRALHGPYFFGPDRTS</sequence>
<feature type="domain" description="MADF" evidence="1">
    <location>
        <begin position="12"/>
        <end position="110"/>
    </location>
</feature>
<dbReference type="EMBL" id="CARXXK010000004">
    <property type="protein sequence ID" value="CAI6365270.1"/>
    <property type="molecule type" value="Genomic_DNA"/>
</dbReference>
<accession>A0AAV0XA77</accession>
<reference evidence="2 3" key="1">
    <citation type="submission" date="2023-01" db="EMBL/GenBank/DDBJ databases">
        <authorList>
            <person name="Whitehead M."/>
        </authorList>
    </citation>
    <scope>NUCLEOTIDE SEQUENCE [LARGE SCALE GENOMIC DNA]</scope>
</reference>
<gene>
    <name evidence="2" type="ORF">MEUPH1_LOCUS20006</name>
</gene>
<name>A0AAV0XA77_9HEMI</name>
<dbReference type="InterPro" id="IPR006578">
    <property type="entry name" value="MADF-dom"/>
</dbReference>